<dbReference type="PANTHER" id="PTHR30574">
    <property type="entry name" value="INNER MEMBRANE PROTEIN YEDE"/>
    <property type="match status" value="1"/>
</dbReference>
<feature type="transmembrane region" description="Helical" evidence="9">
    <location>
        <begin position="119"/>
        <end position="141"/>
    </location>
</feature>
<feature type="transmembrane region" description="Helical" evidence="9">
    <location>
        <begin position="88"/>
        <end position="112"/>
    </location>
</feature>
<dbReference type="AlphaFoldDB" id="A0A1M7SUI0"/>
<evidence type="ECO:0000256" key="7">
    <source>
        <dbReference type="ARBA" id="ARBA00023136"/>
    </source>
</evidence>
<keyword evidence="7 9" id="KW-0472">Membrane</keyword>
<dbReference type="GO" id="GO:0005886">
    <property type="term" value="C:plasma membrane"/>
    <property type="evidence" value="ECO:0007669"/>
    <property type="project" value="UniProtKB-SubCell"/>
</dbReference>
<dbReference type="InterPro" id="IPR007272">
    <property type="entry name" value="Sulf_transp_TsuA/YedE"/>
</dbReference>
<evidence type="ECO:0000256" key="9">
    <source>
        <dbReference type="SAM" id="Phobius"/>
    </source>
</evidence>
<protein>
    <submittedName>
        <fullName evidence="10">Sulphur transport</fullName>
    </submittedName>
</protein>
<accession>A0A1M7SUI0</accession>
<evidence type="ECO:0000256" key="4">
    <source>
        <dbReference type="ARBA" id="ARBA00022519"/>
    </source>
</evidence>
<dbReference type="Proteomes" id="UP000184066">
    <property type="component" value="Unassembled WGS sequence"/>
</dbReference>
<sequence length="365" mass="37002">MDIPPDLEPAFELLGESGAQVAAGALIGAVFGAAAQRSRFCLRAASVEFADGRLGPRMAVWLLTFSTALFWTQLMARAGMLDLAEARVLAAPGSISGAALGGLMFGAGMILARGCSGRLLVLAAGGNLRALLSGLVFAVVAQMSLHGILAPLRQSLAELWTTGPTNVELSAWLGLGPDFGPALGAAFALAALVIAARNRVSAMTLLAGSGVGFAVALGWAATSAIAAQSFDPAPVKSLTFAGPSADALMFVLTPGARADFDIGLIPGVALGAMAAAVWAREWRWEGFEDVAGLRRRLIGAALMGMGAMLAGGCAIGAGVTGTSALALTSWLALTCMWIGAVATRRLADRPDAAPETARGAARAFP</sequence>
<evidence type="ECO:0000256" key="1">
    <source>
        <dbReference type="ARBA" id="ARBA00004429"/>
    </source>
</evidence>
<feature type="transmembrane region" description="Helical" evidence="9">
    <location>
        <begin position="179"/>
        <end position="196"/>
    </location>
</feature>
<evidence type="ECO:0000256" key="6">
    <source>
        <dbReference type="ARBA" id="ARBA00022989"/>
    </source>
</evidence>
<evidence type="ECO:0000256" key="5">
    <source>
        <dbReference type="ARBA" id="ARBA00022692"/>
    </source>
</evidence>
<keyword evidence="6 9" id="KW-1133">Transmembrane helix</keyword>
<feature type="transmembrane region" description="Helical" evidence="9">
    <location>
        <begin position="324"/>
        <end position="342"/>
    </location>
</feature>
<keyword evidence="2" id="KW-0813">Transport</keyword>
<evidence type="ECO:0000313" key="11">
    <source>
        <dbReference type="Proteomes" id="UP000184066"/>
    </source>
</evidence>
<keyword evidence="4" id="KW-0997">Cell inner membrane</keyword>
<dbReference type="PANTHER" id="PTHR30574:SF1">
    <property type="entry name" value="SULPHUR TRANSPORT DOMAIN-CONTAINING PROTEIN"/>
    <property type="match status" value="1"/>
</dbReference>
<comment type="similarity">
    <text evidence="8">Belongs to the TsuA/YedE (TC 9.B.102) family.</text>
</comment>
<keyword evidence="5 9" id="KW-0812">Transmembrane</keyword>
<name>A0A1M7SUI0_9RHOB</name>
<evidence type="ECO:0000313" key="10">
    <source>
        <dbReference type="EMBL" id="SHN62203.1"/>
    </source>
</evidence>
<feature type="transmembrane region" description="Helical" evidence="9">
    <location>
        <begin position="20"/>
        <end position="37"/>
    </location>
</feature>
<comment type="subcellular location">
    <subcellularLocation>
        <location evidence="1">Cell inner membrane</location>
        <topology evidence="1">Multi-pass membrane protein</topology>
    </subcellularLocation>
</comment>
<evidence type="ECO:0000256" key="2">
    <source>
        <dbReference type="ARBA" id="ARBA00022448"/>
    </source>
</evidence>
<evidence type="ECO:0000256" key="3">
    <source>
        <dbReference type="ARBA" id="ARBA00022475"/>
    </source>
</evidence>
<feature type="transmembrane region" description="Helical" evidence="9">
    <location>
        <begin position="203"/>
        <end position="227"/>
    </location>
</feature>
<organism evidence="10 11">
    <name type="scientific">Oceanicella actignis</name>
    <dbReference type="NCBI Taxonomy" id="1189325"/>
    <lineage>
        <taxon>Bacteria</taxon>
        <taxon>Pseudomonadati</taxon>
        <taxon>Pseudomonadota</taxon>
        <taxon>Alphaproteobacteria</taxon>
        <taxon>Rhodobacterales</taxon>
        <taxon>Paracoccaceae</taxon>
        <taxon>Oceanicella</taxon>
    </lineage>
</organism>
<dbReference type="Pfam" id="PF04143">
    <property type="entry name" value="Sulf_transp"/>
    <property type="match status" value="1"/>
</dbReference>
<dbReference type="EMBL" id="FRDL01000003">
    <property type="protein sequence ID" value="SHN62203.1"/>
    <property type="molecule type" value="Genomic_DNA"/>
</dbReference>
<gene>
    <name evidence="10" type="ORF">SAMN05216200_103259</name>
</gene>
<keyword evidence="11" id="KW-1185">Reference proteome</keyword>
<dbReference type="RefSeq" id="WP_072746829.1">
    <property type="nucleotide sequence ID" value="NZ_FOHL01000001.1"/>
</dbReference>
<reference evidence="10 11" key="1">
    <citation type="submission" date="2016-12" db="EMBL/GenBank/DDBJ databases">
        <authorList>
            <person name="Song W.-J."/>
            <person name="Kurnit D.M."/>
        </authorList>
    </citation>
    <scope>NUCLEOTIDE SEQUENCE [LARGE SCALE GENOMIC DNA]</scope>
    <source>
        <strain evidence="10 11">CGMCC 1.10808</strain>
    </source>
</reference>
<keyword evidence="3" id="KW-1003">Cell membrane</keyword>
<feature type="transmembrane region" description="Helical" evidence="9">
    <location>
        <begin position="300"/>
        <end position="318"/>
    </location>
</feature>
<evidence type="ECO:0000256" key="8">
    <source>
        <dbReference type="ARBA" id="ARBA00035655"/>
    </source>
</evidence>
<dbReference type="OrthoDB" id="5342349at2"/>
<feature type="transmembrane region" description="Helical" evidence="9">
    <location>
        <begin position="262"/>
        <end position="279"/>
    </location>
</feature>
<dbReference type="STRING" id="1189325.SAMN04488119_101258"/>
<proteinExistence type="inferred from homology"/>
<feature type="transmembrane region" description="Helical" evidence="9">
    <location>
        <begin position="58"/>
        <end position="76"/>
    </location>
</feature>